<dbReference type="FunFam" id="3.30.420.10:FF:000179">
    <property type="entry name" value="CAF1 family ribonuclease containing protein"/>
    <property type="match status" value="1"/>
</dbReference>
<dbReference type="InterPro" id="IPR012337">
    <property type="entry name" value="RNaseH-like_sf"/>
</dbReference>
<dbReference type="SUPFAM" id="SSF53098">
    <property type="entry name" value="Ribonuclease H-like"/>
    <property type="match status" value="2"/>
</dbReference>
<reference evidence="1" key="2">
    <citation type="submission" date="2003-05" db="EMBL/GenBank/DDBJ databases">
        <authorList>
            <person name="Buell C.R."/>
            <person name="Wing R.A."/>
            <person name="McCombie W.R."/>
            <person name="Messing J."/>
            <person name="Yuan Q."/>
            <person name="Ouyang S."/>
        </authorList>
    </citation>
    <scope>NUCLEOTIDE SEQUENCE</scope>
</reference>
<reference evidence="1" key="3">
    <citation type="submission" date="2006-07" db="EMBL/GenBank/DDBJ databases">
        <authorList>
            <person name="Buell R."/>
        </authorList>
    </citation>
    <scope>NUCLEOTIDE SEQUENCE</scope>
</reference>
<dbReference type="Gene3D" id="3.30.420.10">
    <property type="entry name" value="Ribonuclease H-like superfamily/Ribonuclease H"/>
    <property type="match status" value="2"/>
</dbReference>
<dbReference type="GO" id="GO:0004535">
    <property type="term" value="F:poly(A)-specific ribonuclease activity"/>
    <property type="evidence" value="ECO:0007669"/>
    <property type="project" value="InterPro"/>
</dbReference>
<name>Q7XEH6_ORYSJ</name>
<dbReference type="EMBL" id="DP000086">
    <property type="protein sequence ID" value="AAP53813.1"/>
    <property type="molecule type" value="Genomic_DNA"/>
</dbReference>
<evidence type="ECO:0000313" key="1">
    <source>
        <dbReference type="EMBL" id="AAP53813.1"/>
    </source>
</evidence>
<sequence>MVCGNVSTVVPMLQHTSMAREQKLVLDADADDDGLHHTGAGGKQQKLVLDAAADGLHLTGVGGKQHNLVLDAGAGGKQQKLVLDAADDGLHLAGVGGKQHNLVLDAGTGRKQQKLVLDADDDGLHLAGVGGKQHNLVLDAADDGLHLPGVGGKQHNLVVDAGAGGKQQKLVLDDADDGLHLAGVGGKQHNLVVDAGASGKQQKLVLDAADDGLHLAGVGEKQHNLVLDAVTDGLHLAGVGGKQHNLVLDAGTGRKQQKLVLDADDDGLHHTGAGGKQQKLVLNAADDGTTWCSMPPTTGFTSPAWDAADDGLHLAGVGGKKHNLVLDAAPDGLHLAGVGGKQHNLVLDAGTGRKQQKLVLEDDGLHHTGAGRKQQKLVLDAANDGLHLAGVGGKQHNLVLDAADDGLHLAGVGGKQHNLVVDAGAGAKQQKLVLDAADDGLHLAGVGGKQHNLVLDAGAGGKQQKLVLDAADDGLHLAGVGWKQHNLVLDAGAGGKQQKLVLDTAVDVSQHTVGGAEQNLLLDSTDDGLHHTGAGGEQNLVIDDDIDGSNHTVGGAEQDDGLHTTGAGWEQNLVLCTDVDGLLHTGAGGEQNMVCDNVGTIVSGLHDTIARWERNLVFDDVGTAVPWLRHTGVDGKQNLVYHLATATVQSVWRENCMEQFKLVLEALHQPHRHLYIAVDMEFAADAATNVSHRPVTSISCYQHMRRYVNGGGIFQMGLTFAFVGEGEQAPSPLIALEINFDFNVNSPKYHGKSIDFLSSQGHDLTQHSKRGVAPEFVYEGLLRHLPFGDGSVTWVAFHGDYDLAFLLRLLQGGDHGGNCLLPPKLATFLQKVREKFPVVYDVRVLGKLVKDGFNGSLTALAEYLGIPRNGDEHHAGSDALLTLSCFFKIVSLSGHQMHRMDARRGLLAGLEEWNMAIKCARHIDNHTGSIYVVKMLPHKLDEEARRIEELVASNFNIVGVEVIHAQLGKRSYAVEAQQNYELIKTFLKDSDLYEIIVTFMNAEGMLAYSRAWKFCISSRADNACVHPQQFAKFMASCGALGDPNISWVTFHGAHGIARMIRSFLSPQDLPSQWCSYIGHRRAFFPAIYDVALLVRRSFDIITIPWIECKGGLLDVAQALNLKEIEADMEAARVLLTLRCYMRLAERPDFPGTKMAVQGLLKESCCWKCPANC</sequence>
<reference evidence="1" key="1">
    <citation type="journal article" date="2003" name="Science">
        <title>In-depth view of structure, activity, and evolution of rice chromosome 10.</title>
        <authorList>
            <consortium name="Rice Chromosome 10 Sequencing Consortium"/>
        </authorList>
    </citation>
    <scope>NUCLEOTIDE SEQUENCE [LARGE SCALE GENOMIC DNA]</scope>
</reference>
<dbReference type="GO" id="GO:0030014">
    <property type="term" value="C:CCR4-NOT complex"/>
    <property type="evidence" value="ECO:0007669"/>
    <property type="project" value="InterPro"/>
</dbReference>
<proteinExistence type="predicted"/>
<accession>Q7XEH6</accession>
<dbReference type="GO" id="GO:0003676">
    <property type="term" value="F:nucleic acid binding"/>
    <property type="evidence" value="ECO:0007669"/>
    <property type="project" value="InterPro"/>
</dbReference>
<organism evidence="1">
    <name type="scientific">Oryza sativa subsp. japonica</name>
    <name type="common">Rice</name>
    <dbReference type="NCBI Taxonomy" id="39947"/>
    <lineage>
        <taxon>Eukaryota</taxon>
        <taxon>Viridiplantae</taxon>
        <taxon>Streptophyta</taxon>
        <taxon>Embryophyta</taxon>
        <taxon>Tracheophyta</taxon>
        <taxon>Spermatophyta</taxon>
        <taxon>Magnoliopsida</taxon>
        <taxon>Liliopsida</taxon>
        <taxon>Poales</taxon>
        <taxon>Poaceae</taxon>
        <taxon>BOP clade</taxon>
        <taxon>Oryzoideae</taxon>
        <taxon>Oryzeae</taxon>
        <taxon>Oryzinae</taxon>
        <taxon>Oryza</taxon>
        <taxon>Oryza sativa</taxon>
    </lineage>
</organism>
<dbReference type="FunFam" id="3.30.420.10:FF:000130">
    <property type="entry name" value="CAF1 family ribonuclease containing protein"/>
    <property type="match status" value="1"/>
</dbReference>
<dbReference type="PANTHER" id="PTHR10797">
    <property type="entry name" value="CCR4-NOT TRANSCRIPTION COMPLEX SUBUNIT"/>
    <property type="match status" value="1"/>
</dbReference>
<gene>
    <name evidence="1" type="ordered locus">LOC_Os10g28590</name>
</gene>
<protein>
    <submittedName>
        <fullName evidence="1">CAF1 family ribonuclease containing protein</fullName>
    </submittedName>
</protein>
<dbReference type="InterPro" id="IPR039637">
    <property type="entry name" value="CNOT7/CNOT8/Pop2"/>
</dbReference>
<dbReference type="AlphaFoldDB" id="Q7XEH6"/>
<dbReference type="InterPro" id="IPR036397">
    <property type="entry name" value="RNaseH_sf"/>
</dbReference>